<keyword evidence="2" id="KW-1185">Reference proteome</keyword>
<comment type="caution">
    <text evidence="1">The sequence shown here is derived from an EMBL/GenBank/DDBJ whole genome shotgun (WGS) entry which is preliminary data.</text>
</comment>
<dbReference type="Proteomes" id="UP000828048">
    <property type="component" value="Chromosome 1"/>
</dbReference>
<reference evidence="1 2" key="1">
    <citation type="journal article" date="2021" name="Hortic Res">
        <title>High-quality reference genome and annotation aids understanding of berry development for evergreen blueberry (Vaccinium darrowii).</title>
        <authorList>
            <person name="Yu J."/>
            <person name="Hulse-Kemp A.M."/>
            <person name="Babiker E."/>
            <person name="Staton M."/>
        </authorList>
    </citation>
    <scope>NUCLEOTIDE SEQUENCE [LARGE SCALE GENOMIC DNA]</scope>
    <source>
        <strain evidence="2">cv. NJ 8807/NJ 8810</strain>
        <tissue evidence="1">Young leaf</tissue>
    </source>
</reference>
<accession>A0ACB7XW75</accession>
<proteinExistence type="predicted"/>
<dbReference type="EMBL" id="CM037151">
    <property type="protein sequence ID" value="KAH7845017.1"/>
    <property type="molecule type" value="Genomic_DNA"/>
</dbReference>
<protein>
    <submittedName>
        <fullName evidence="1">Uncharacterized protein</fullName>
    </submittedName>
</protein>
<evidence type="ECO:0000313" key="2">
    <source>
        <dbReference type="Proteomes" id="UP000828048"/>
    </source>
</evidence>
<organism evidence="1 2">
    <name type="scientific">Vaccinium darrowii</name>
    <dbReference type="NCBI Taxonomy" id="229202"/>
    <lineage>
        <taxon>Eukaryota</taxon>
        <taxon>Viridiplantae</taxon>
        <taxon>Streptophyta</taxon>
        <taxon>Embryophyta</taxon>
        <taxon>Tracheophyta</taxon>
        <taxon>Spermatophyta</taxon>
        <taxon>Magnoliopsida</taxon>
        <taxon>eudicotyledons</taxon>
        <taxon>Gunneridae</taxon>
        <taxon>Pentapetalae</taxon>
        <taxon>asterids</taxon>
        <taxon>Ericales</taxon>
        <taxon>Ericaceae</taxon>
        <taxon>Vaccinioideae</taxon>
        <taxon>Vaccinieae</taxon>
        <taxon>Vaccinium</taxon>
    </lineage>
</organism>
<gene>
    <name evidence="1" type="ORF">Vadar_034234</name>
</gene>
<evidence type="ECO:0000313" key="1">
    <source>
        <dbReference type="EMBL" id="KAH7845017.1"/>
    </source>
</evidence>
<sequence length="193" mass="21584">MNGIGNEFLLDQSSFDSECFAFRELIDQEWKKHGRCLTDMTPQKYFDLALDVMGQVGPLVELLLDAKGLEPDKNRLVKTQDFPSAIEKQLSTIVEVKCNKDKNDLSQIHELYFCVSVHGVLANCTHDPKKPRPHYKIRHCPTDILYPSDPSTLLVPATPLTIAIPGTPLTVTIPAQPIYTALTIAICVCSLQY</sequence>
<name>A0ACB7XW75_9ERIC</name>